<keyword evidence="4 7" id="KW-0378">Hydrolase</keyword>
<dbReference type="InterPro" id="IPR006680">
    <property type="entry name" value="Amidohydro-rel"/>
</dbReference>
<dbReference type="InterPro" id="IPR011059">
    <property type="entry name" value="Metal-dep_hydrolase_composite"/>
</dbReference>
<dbReference type="GO" id="GO:0046872">
    <property type="term" value="F:metal ion binding"/>
    <property type="evidence" value="ECO:0007669"/>
    <property type="project" value="UniProtKB-KW"/>
</dbReference>
<dbReference type="Gene3D" id="3.20.20.140">
    <property type="entry name" value="Metal-dependent hydrolases"/>
    <property type="match status" value="1"/>
</dbReference>
<dbReference type="PANTHER" id="PTHR11647">
    <property type="entry name" value="HYDRANTOINASE/DIHYDROPYRIMIDINASE FAMILY MEMBER"/>
    <property type="match status" value="1"/>
</dbReference>
<evidence type="ECO:0000256" key="5">
    <source>
        <dbReference type="PIRSR" id="PIRSR611778-50"/>
    </source>
</evidence>
<dbReference type="CDD" id="cd01314">
    <property type="entry name" value="D-HYD"/>
    <property type="match status" value="1"/>
</dbReference>
<evidence type="ECO:0000256" key="1">
    <source>
        <dbReference type="ARBA" id="ARBA00001947"/>
    </source>
</evidence>
<sequence>MRVLIKGGTLVDDAGEYRQDLLIENGKIARTAPDIKAEKNDTLIDARGLLVMPGGVDAHTHFNIDVGIARSCDDFYSGTRAAACGGTTTIIDHMGFGPAGCNLHHQLSAYHGYARGQAVIDYSFHGVVQHIDDAIIDELASMVHEEGISSFKFYLTYQYYLNDGDSLRLLRRLKEVGALATVHPENNAVVNFNRRRFIEEGKLTPVWHARSRPLACEAEAIGRAVNLAHLADDAPLYIVHLSNGLGLDYLRLARARRQPVWVETCPQYLLLDINRYLEPDGLKYILSPPLRPHAELDKLWQGIADGSIDTVATDHCTFRASLRRELAADNFTRCPNGLPGVENRMALLFSEGVSTGRISPSRFVALTSSNPAKLFGLWPQKGSLLKGSDADLVLFDAGRKKTIYHADLHDNVDYSPYEGFTCHGWPVMTLSRGEIVCQHERFTGHAGHGRFLHRQPFTCSQGEGLR</sequence>
<protein>
    <submittedName>
        <fullName evidence="7">Dihydropyrimidinase</fullName>
        <ecNumber evidence="7">3.5.2.2</ecNumber>
    </submittedName>
</protein>
<dbReference type="PANTHER" id="PTHR11647:SF1">
    <property type="entry name" value="COLLAPSIN RESPONSE MEDIATOR PROTEIN"/>
    <property type="match status" value="1"/>
</dbReference>
<keyword evidence="3" id="KW-0479">Metal-binding</keyword>
<dbReference type="InterPro" id="IPR032466">
    <property type="entry name" value="Metal_Hydrolase"/>
</dbReference>
<evidence type="ECO:0000256" key="2">
    <source>
        <dbReference type="ARBA" id="ARBA00008829"/>
    </source>
</evidence>
<dbReference type="NCBIfam" id="TIGR02033">
    <property type="entry name" value="D-hydantoinase"/>
    <property type="match status" value="1"/>
</dbReference>
<comment type="similarity">
    <text evidence="2">Belongs to the metallo-dependent hydrolases superfamily. Hydantoinase/dihydropyrimidinase family.</text>
</comment>
<feature type="modified residue" description="N6-carboxylysine" evidence="5">
    <location>
        <position position="152"/>
    </location>
</feature>
<dbReference type="EMBL" id="JAEPBH010000011">
    <property type="protein sequence ID" value="MBK4714827.1"/>
    <property type="molecule type" value="Genomic_DNA"/>
</dbReference>
<dbReference type="GO" id="GO:0005829">
    <property type="term" value="C:cytosol"/>
    <property type="evidence" value="ECO:0007669"/>
    <property type="project" value="TreeGrafter"/>
</dbReference>
<evidence type="ECO:0000313" key="8">
    <source>
        <dbReference type="Proteomes" id="UP000659047"/>
    </source>
</evidence>
<evidence type="ECO:0000259" key="6">
    <source>
        <dbReference type="Pfam" id="PF01979"/>
    </source>
</evidence>
<dbReference type="Pfam" id="PF01979">
    <property type="entry name" value="Amidohydro_1"/>
    <property type="match status" value="1"/>
</dbReference>
<keyword evidence="8" id="KW-1185">Reference proteome</keyword>
<dbReference type="EC" id="3.5.2.2" evidence="7"/>
<dbReference type="SUPFAM" id="SSF51556">
    <property type="entry name" value="Metallo-dependent hydrolases"/>
    <property type="match status" value="1"/>
</dbReference>
<dbReference type="RefSeq" id="WP_238713060.1">
    <property type="nucleotide sequence ID" value="NZ_JAEPBH010000011.1"/>
</dbReference>
<feature type="domain" description="Amidohydrolase-related" evidence="6">
    <location>
        <begin position="50"/>
        <end position="436"/>
    </location>
</feature>
<comment type="cofactor">
    <cofactor evidence="1">
        <name>Zn(2+)</name>
        <dbReference type="ChEBI" id="CHEBI:29105"/>
    </cofactor>
</comment>
<evidence type="ECO:0000256" key="3">
    <source>
        <dbReference type="ARBA" id="ARBA00022723"/>
    </source>
</evidence>
<dbReference type="GO" id="GO:0004157">
    <property type="term" value="F:dihydropyrimidinase activity"/>
    <property type="evidence" value="ECO:0007669"/>
    <property type="project" value="UniProtKB-EC"/>
</dbReference>
<comment type="PTM">
    <text evidence="5">Carbamylation allows a single lysine to coordinate two divalent metal cations.</text>
</comment>
<organism evidence="7 8">
    <name type="scientific">Tenebrionibacter intestinalis</name>
    <dbReference type="NCBI Taxonomy" id="2799638"/>
    <lineage>
        <taxon>Bacteria</taxon>
        <taxon>Pseudomonadati</taxon>
        <taxon>Pseudomonadota</taxon>
        <taxon>Gammaproteobacteria</taxon>
        <taxon>Enterobacterales</taxon>
        <taxon>Enterobacteriaceae</taxon>
        <taxon>Tenebrionibacter/Tenebrionicola group</taxon>
        <taxon>Tenebrionibacter</taxon>
    </lineage>
</organism>
<proteinExistence type="inferred from homology"/>
<reference evidence="7" key="1">
    <citation type="submission" date="2021-01" db="EMBL/GenBank/DDBJ databases">
        <title>Intestinitalea alba gen. nov., sp. nov., a novel genus of the family Enterobacteriaceae, isolated from the gut of the plastic-eating mealworm Tenebrio molitor L.</title>
        <authorList>
            <person name="Yang Y."/>
        </authorList>
    </citation>
    <scope>NUCLEOTIDE SEQUENCE</scope>
    <source>
        <strain evidence="7">BIT-L3</strain>
    </source>
</reference>
<dbReference type="FunFam" id="3.20.20.140:FF:000174">
    <property type="entry name" value="Dihydropyrimidinase-related protein 2"/>
    <property type="match status" value="1"/>
</dbReference>
<name>A0A8K0XWZ8_9ENTR</name>
<dbReference type="Proteomes" id="UP000659047">
    <property type="component" value="Unassembled WGS sequence"/>
</dbReference>
<accession>A0A8K0XWZ8</accession>
<dbReference type="Gene3D" id="2.30.40.10">
    <property type="entry name" value="Urease, subunit C, domain 1"/>
    <property type="match status" value="1"/>
</dbReference>
<dbReference type="InterPro" id="IPR011778">
    <property type="entry name" value="Hydantoinase/dihydroPyrase"/>
</dbReference>
<evidence type="ECO:0000256" key="4">
    <source>
        <dbReference type="ARBA" id="ARBA00022801"/>
    </source>
</evidence>
<comment type="caution">
    <text evidence="7">The sequence shown here is derived from an EMBL/GenBank/DDBJ whole genome shotgun (WGS) entry which is preliminary data.</text>
</comment>
<dbReference type="InterPro" id="IPR050378">
    <property type="entry name" value="Metallo-dep_Hydrolases_sf"/>
</dbReference>
<dbReference type="SUPFAM" id="SSF51338">
    <property type="entry name" value="Composite domain of metallo-dependent hydrolases"/>
    <property type="match status" value="2"/>
</dbReference>
<evidence type="ECO:0000313" key="7">
    <source>
        <dbReference type="EMBL" id="MBK4714827.1"/>
    </source>
</evidence>
<gene>
    <name evidence="7" type="primary">hydA</name>
    <name evidence="7" type="ORF">JJB97_05675</name>
</gene>
<dbReference type="AlphaFoldDB" id="A0A8K0XWZ8"/>